<evidence type="ECO:0000256" key="1">
    <source>
        <dbReference type="ARBA" id="ARBA00022964"/>
    </source>
</evidence>
<dbReference type="EMBL" id="JAYJLD010000001">
    <property type="protein sequence ID" value="MEB3100054.1"/>
    <property type="molecule type" value="Genomic_DNA"/>
</dbReference>
<evidence type="ECO:0000256" key="2">
    <source>
        <dbReference type="ARBA" id="ARBA00023002"/>
    </source>
</evidence>
<dbReference type="Proteomes" id="UP001310386">
    <property type="component" value="Unassembled WGS sequence"/>
</dbReference>
<accession>A0ABU5ZC02</accession>
<name>A0ABU5ZC02_9BACL</name>
<feature type="domain" description="Cupin type-2" evidence="4">
    <location>
        <begin position="264"/>
        <end position="330"/>
    </location>
</feature>
<dbReference type="RefSeq" id="WP_371752169.1">
    <property type="nucleotide sequence ID" value="NZ_JAYJLD010000001.1"/>
</dbReference>
<dbReference type="Gene3D" id="2.60.120.10">
    <property type="entry name" value="Jelly Rolls"/>
    <property type="match status" value="1"/>
</dbReference>
<feature type="region of interest" description="Disordered" evidence="3">
    <location>
        <begin position="347"/>
        <end position="367"/>
    </location>
</feature>
<dbReference type="InterPro" id="IPR047183">
    <property type="entry name" value="GDO-like"/>
</dbReference>
<keyword evidence="6" id="KW-1185">Reference proteome</keyword>
<dbReference type="InterPro" id="IPR013096">
    <property type="entry name" value="Cupin_2"/>
</dbReference>
<dbReference type="PANTHER" id="PTHR41517:SF1">
    <property type="entry name" value="CUPIN"/>
    <property type="match status" value="1"/>
</dbReference>
<feature type="domain" description="Cupin type-2" evidence="4">
    <location>
        <begin position="94"/>
        <end position="161"/>
    </location>
</feature>
<dbReference type="InterPro" id="IPR014710">
    <property type="entry name" value="RmlC-like_jellyroll"/>
</dbReference>
<reference evidence="5" key="1">
    <citation type="submission" date="2023-12" db="EMBL/GenBank/DDBJ databases">
        <title>Fervidustalea candida gen. nov., sp. nov., a novel member of the family Paenibacillaceae isolated from a geothermal area.</title>
        <authorList>
            <person name="Li W.-J."/>
            <person name="Jiao J.-Y."/>
            <person name="Chen Y."/>
        </authorList>
    </citation>
    <scope>NUCLEOTIDE SEQUENCE</scope>
    <source>
        <strain evidence="5">SYSU GA230002</strain>
    </source>
</reference>
<proteinExistence type="predicted"/>
<dbReference type="PANTHER" id="PTHR41517">
    <property type="entry name" value="1,2-DIOXYGENASE PROTEIN-RELATED"/>
    <property type="match status" value="1"/>
</dbReference>
<dbReference type="SUPFAM" id="SSF51182">
    <property type="entry name" value="RmlC-like cupins"/>
    <property type="match status" value="1"/>
</dbReference>
<feature type="compositionally biased region" description="Polar residues" evidence="3">
    <location>
        <begin position="348"/>
        <end position="367"/>
    </location>
</feature>
<protein>
    <submittedName>
        <fullName evidence="5">Cupin domain-containing protein</fullName>
    </submittedName>
</protein>
<evidence type="ECO:0000259" key="4">
    <source>
        <dbReference type="Pfam" id="PF07883"/>
    </source>
</evidence>
<evidence type="ECO:0000313" key="6">
    <source>
        <dbReference type="Proteomes" id="UP001310386"/>
    </source>
</evidence>
<dbReference type="Pfam" id="PF07883">
    <property type="entry name" value="Cupin_2"/>
    <property type="match status" value="2"/>
</dbReference>
<dbReference type="InterPro" id="IPR011051">
    <property type="entry name" value="RmlC_Cupin_sf"/>
</dbReference>
<gene>
    <name evidence="5" type="ORF">VF724_00030</name>
</gene>
<organism evidence="5 6">
    <name type="scientific">Ferviditalea candida</name>
    <dbReference type="NCBI Taxonomy" id="3108399"/>
    <lineage>
        <taxon>Bacteria</taxon>
        <taxon>Bacillati</taxon>
        <taxon>Bacillota</taxon>
        <taxon>Bacilli</taxon>
        <taxon>Bacillales</taxon>
        <taxon>Paenibacillaceae</taxon>
        <taxon>Ferviditalea</taxon>
    </lineage>
</organism>
<dbReference type="CDD" id="cd06992">
    <property type="entry name" value="cupin_GDO-like_C"/>
    <property type="match status" value="1"/>
</dbReference>
<dbReference type="CDD" id="cd02216">
    <property type="entry name" value="cupin_GDO-like_N"/>
    <property type="match status" value="1"/>
</dbReference>
<evidence type="ECO:0000256" key="3">
    <source>
        <dbReference type="SAM" id="MobiDB-lite"/>
    </source>
</evidence>
<evidence type="ECO:0000313" key="5">
    <source>
        <dbReference type="EMBL" id="MEB3100054.1"/>
    </source>
</evidence>
<comment type="caution">
    <text evidence="5">The sequence shown here is derived from an EMBL/GenBank/DDBJ whole genome shotgun (WGS) entry which is preliminary data.</text>
</comment>
<keyword evidence="1" id="KW-0223">Dioxygenase</keyword>
<sequence length="367" mass="42018">MSNSQEHAQFSKDLERNNLGPLWDNILHMVTKEPDHDIVPYLWKLDQIKEYLYKAGDILKLGRTSERRVIYLQNPSLMKKGLIGYSTYTLYAGIQLLLPGEVAPSHRHSQSAIRFVIEGDGAYTSVDGEKLYMEKGDCILTPPFCWHDHGHEGNEPMIWMDGLDVGIVKSFAGSFYEPYANETYPLQRPDDFSTKQYSSGSFRPVCDRGLDGYPSPQKSYKWNQVKSVLEQMTEFDPDPFDGYAVDYMNPVTGGSADYRIGTTMQKLTPGMRTKAHRHVHSAVYHVMEGNGYTVIDGVKFEWSKGDFFILPPWRWHEHVNTGDKDAHLFSFNDRPVLQMLKLERNESLEQNNGRQEIKSTFSPEDAA</sequence>
<keyword evidence="2" id="KW-0560">Oxidoreductase</keyword>